<dbReference type="AlphaFoldDB" id="A0A4W3HK92"/>
<reference evidence="3" key="1">
    <citation type="journal article" date="2006" name="Science">
        <title>Ancient noncoding elements conserved in the human genome.</title>
        <authorList>
            <person name="Venkatesh B."/>
            <person name="Kirkness E.F."/>
            <person name="Loh Y.H."/>
            <person name="Halpern A.L."/>
            <person name="Lee A.P."/>
            <person name="Johnson J."/>
            <person name="Dandona N."/>
            <person name="Viswanathan L.D."/>
            <person name="Tay A."/>
            <person name="Venter J.C."/>
            <person name="Strausberg R.L."/>
            <person name="Brenner S."/>
        </authorList>
    </citation>
    <scope>NUCLEOTIDE SEQUENCE [LARGE SCALE GENOMIC DNA]</scope>
</reference>
<evidence type="ECO:0000313" key="2">
    <source>
        <dbReference type="Ensembl" id="ENSCMIP00000017503.1"/>
    </source>
</evidence>
<reference evidence="2" key="4">
    <citation type="submission" date="2025-08" db="UniProtKB">
        <authorList>
            <consortium name="Ensembl"/>
        </authorList>
    </citation>
    <scope>IDENTIFICATION</scope>
</reference>
<sequence>SPLRPDTCTGLLRDSEDCSRRKPRAGRHDGPSDLLLWPHVFLGLNLRGFKAIKEKDIPIEGLEFMGPKREKSSSSSSST</sequence>
<dbReference type="InParanoid" id="A0A4W3HK92"/>
<accession>A0A4W3HK92</accession>
<dbReference type="Ensembl" id="ENSCMIT00000017841.1">
    <property type="protein sequence ID" value="ENSCMIP00000017503.1"/>
    <property type="gene ID" value="ENSCMIG00000008346.1"/>
</dbReference>
<evidence type="ECO:0000256" key="1">
    <source>
        <dbReference type="SAM" id="MobiDB-lite"/>
    </source>
</evidence>
<name>A0A4W3HK92_CALMI</name>
<protein>
    <submittedName>
        <fullName evidence="2">Uncharacterized protein</fullName>
    </submittedName>
</protein>
<proteinExistence type="predicted"/>
<evidence type="ECO:0000313" key="3">
    <source>
        <dbReference type="Proteomes" id="UP000314986"/>
    </source>
</evidence>
<reference evidence="3" key="3">
    <citation type="journal article" date="2014" name="Nature">
        <title>Elephant shark genome provides unique insights into gnathostome evolution.</title>
        <authorList>
            <consortium name="International Elephant Shark Genome Sequencing Consortium"/>
            <person name="Venkatesh B."/>
            <person name="Lee A.P."/>
            <person name="Ravi V."/>
            <person name="Maurya A.K."/>
            <person name="Lian M.M."/>
            <person name="Swann J.B."/>
            <person name="Ohta Y."/>
            <person name="Flajnik M.F."/>
            <person name="Sutoh Y."/>
            <person name="Kasahara M."/>
            <person name="Hoon S."/>
            <person name="Gangu V."/>
            <person name="Roy S.W."/>
            <person name="Irimia M."/>
            <person name="Korzh V."/>
            <person name="Kondrychyn I."/>
            <person name="Lim Z.W."/>
            <person name="Tay B.H."/>
            <person name="Tohari S."/>
            <person name="Kong K.W."/>
            <person name="Ho S."/>
            <person name="Lorente-Galdos B."/>
            <person name="Quilez J."/>
            <person name="Marques-Bonet T."/>
            <person name="Raney B.J."/>
            <person name="Ingham P.W."/>
            <person name="Tay A."/>
            <person name="Hillier L.W."/>
            <person name="Minx P."/>
            <person name="Boehm T."/>
            <person name="Wilson R.K."/>
            <person name="Brenner S."/>
            <person name="Warren W.C."/>
        </authorList>
    </citation>
    <scope>NUCLEOTIDE SEQUENCE [LARGE SCALE GENOMIC DNA]</scope>
</reference>
<organism evidence="2 3">
    <name type="scientific">Callorhinchus milii</name>
    <name type="common">Ghost shark</name>
    <dbReference type="NCBI Taxonomy" id="7868"/>
    <lineage>
        <taxon>Eukaryota</taxon>
        <taxon>Metazoa</taxon>
        <taxon>Chordata</taxon>
        <taxon>Craniata</taxon>
        <taxon>Vertebrata</taxon>
        <taxon>Chondrichthyes</taxon>
        <taxon>Holocephali</taxon>
        <taxon>Chimaeriformes</taxon>
        <taxon>Callorhinchidae</taxon>
        <taxon>Callorhinchus</taxon>
    </lineage>
</organism>
<feature type="compositionally biased region" description="Basic and acidic residues" evidence="1">
    <location>
        <begin position="13"/>
        <end position="31"/>
    </location>
</feature>
<feature type="region of interest" description="Disordered" evidence="1">
    <location>
        <begin position="1"/>
        <end position="32"/>
    </location>
</feature>
<reference evidence="2" key="5">
    <citation type="submission" date="2025-09" db="UniProtKB">
        <authorList>
            <consortium name="Ensembl"/>
        </authorList>
    </citation>
    <scope>IDENTIFICATION</scope>
</reference>
<dbReference type="Proteomes" id="UP000314986">
    <property type="component" value="Unassembled WGS sequence"/>
</dbReference>
<reference evidence="3" key="2">
    <citation type="journal article" date="2007" name="PLoS Biol.">
        <title>Survey sequencing and comparative analysis of the elephant shark (Callorhinchus milii) genome.</title>
        <authorList>
            <person name="Venkatesh B."/>
            <person name="Kirkness E.F."/>
            <person name="Loh Y.H."/>
            <person name="Halpern A.L."/>
            <person name="Lee A.P."/>
            <person name="Johnson J."/>
            <person name="Dandona N."/>
            <person name="Viswanathan L.D."/>
            <person name="Tay A."/>
            <person name="Venter J.C."/>
            <person name="Strausberg R.L."/>
            <person name="Brenner S."/>
        </authorList>
    </citation>
    <scope>NUCLEOTIDE SEQUENCE [LARGE SCALE GENOMIC DNA]</scope>
</reference>
<keyword evidence="3" id="KW-1185">Reference proteome</keyword>